<comment type="caution">
    <text evidence="5">The sequence shown here is derived from an EMBL/GenBank/DDBJ whole genome shotgun (WGS) entry which is preliminary data.</text>
</comment>
<gene>
    <name evidence="5" type="ORF">Tci_032855</name>
</gene>
<evidence type="ECO:0000256" key="1">
    <source>
        <dbReference type="ARBA" id="ARBA00022750"/>
    </source>
</evidence>
<keyword evidence="1" id="KW-0378">Hydrolase</keyword>
<dbReference type="SUPFAM" id="SSF56672">
    <property type="entry name" value="DNA/RNA polymerases"/>
    <property type="match status" value="1"/>
</dbReference>
<organism evidence="5">
    <name type="scientific">Tanacetum cinerariifolium</name>
    <name type="common">Dalmatian daisy</name>
    <name type="synonym">Chrysanthemum cinerariifolium</name>
    <dbReference type="NCBI Taxonomy" id="118510"/>
    <lineage>
        <taxon>Eukaryota</taxon>
        <taxon>Viridiplantae</taxon>
        <taxon>Streptophyta</taxon>
        <taxon>Embryophyta</taxon>
        <taxon>Tracheophyta</taxon>
        <taxon>Spermatophyta</taxon>
        <taxon>Magnoliopsida</taxon>
        <taxon>eudicotyledons</taxon>
        <taxon>Gunneridae</taxon>
        <taxon>Pentapetalae</taxon>
        <taxon>asterids</taxon>
        <taxon>campanulids</taxon>
        <taxon>Asterales</taxon>
        <taxon>Asteraceae</taxon>
        <taxon>Asteroideae</taxon>
        <taxon>Anthemideae</taxon>
        <taxon>Anthemidinae</taxon>
        <taxon>Tanacetum</taxon>
    </lineage>
</organism>
<sequence>MGVNILKLIDEGPFKMGKFRETLTEVSLHLGPEHNRVFADFTPKEKERFKVDICATNILLQGLPKDIYTLINHYTDAKYIWDNVKMLLEGSKVVVHNVQGRQNKGQGNYARGAVAPGNEGVENRVGNENPAQAKPIKCYNCNRIGGQANTFDDDVDEAPTMFMANLSLADPIFDEAGTLYDLDILSEYVKNNAVQVVQRNPNGSRYRSQRNERNFEQMEAEVEQNVVDKQCANIERKNLLIGNENLIADWLSNELLYSVMNDVNTVSRFSKLHDGYTVDQASKPRSNKKNNKILPAKSDNKKKVEAHPKNNKSKLKQENRIDYSISSKHTFVIVPPVKPILSKVKKVLKATGKLFANVGYQWKPTRRKFTLGEQCPLTRFTKSTIVLVKQPEYVIKIVLWYLDLDCSKHMTGNCSRLKNFVKKIIKAVRFGNDHFGAIMGYEDYVIGDSVISRVYYVEGHGHNLFSIGQFCDSDLEVAFKKHSCYVRNEDGVDLLKAMQEEIHKFDRLQVWELVPKPDCVMIIALKWIYKVKLDEYGDVLKNKAWLVAKGYRQKKGINFEESFAPIARIEAIRIFIVNAANKKMIIYQMDVKTAFLNGELKKEVHVSQPNGFVDPDHPTHVYRLKKALYGLKQAPRAWYNTLSRFLLDYKFSKGVVILHKMTEGNDPAPTRTDDQLAIKTFFFDAASLKVPSKKPKPHVIPYCRFTKLMSLGRKTQHSHKATKYLEMAARKPHQPPAVTDEESVKKKKVSLTDKSKKPAPAKQTKPMKEKSTKPTPSMKASKGKVLKVQKGKRSNRLVDEEDEEPQPAPEPQIKDDDLLVVKGKGKAIAIDEQAAQSLLQLQQPKKKSENVSKTIRLEERTVELDEGQARSNPGKTPNSRPPPDEDQAGSNHRQGHVALAGPNPEPMHEDFVATIYVPTLKRKNKVLDQTTQALSSRIFTLENHDLYSTIDNYINETIKEVVKNALQALVSHYEALKGSMDRENREEFIEATAKYRKRRHNDQDPPSPPSKDSDQNKKKRHDSGTFTSKQFQAQIPSAWKTTKTKEAPSSFSNQKTGSQSE</sequence>
<feature type="domain" description="Retrovirus-related Pol polyprotein from transposon TNT 1-94-like beta-barrel" evidence="4">
    <location>
        <begin position="400"/>
        <end position="472"/>
    </location>
</feature>
<feature type="region of interest" description="Disordered" evidence="2">
    <location>
        <begin position="280"/>
        <end position="316"/>
    </location>
</feature>
<feature type="compositionally biased region" description="Basic and acidic residues" evidence="2">
    <location>
        <begin position="846"/>
        <end position="863"/>
    </location>
</feature>
<feature type="compositionally biased region" description="Basic and acidic residues" evidence="2">
    <location>
        <begin position="298"/>
        <end position="308"/>
    </location>
</feature>
<keyword evidence="1" id="KW-0645">Protease</keyword>
<accession>A0A6L2LIN9</accession>
<feature type="region of interest" description="Disordered" evidence="2">
    <location>
        <begin position="995"/>
        <end position="1061"/>
    </location>
</feature>
<feature type="region of interest" description="Disordered" evidence="2">
    <location>
        <begin position="727"/>
        <end position="818"/>
    </location>
</feature>
<evidence type="ECO:0000256" key="2">
    <source>
        <dbReference type="SAM" id="MobiDB-lite"/>
    </source>
</evidence>
<dbReference type="EMBL" id="BKCJ010004410">
    <property type="protein sequence ID" value="GEU60877.1"/>
    <property type="molecule type" value="Genomic_DNA"/>
</dbReference>
<protein>
    <submittedName>
        <fullName evidence="5">Retrovirus-related Pol polyprotein from transposon TNT 1-94</fullName>
    </submittedName>
</protein>
<dbReference type="InterPro" id="IPR043502">
    <property type="entry name" value="DNA/RNA_pol_sf"/>
</dbReference>
<reference evidence="5" key="1">
    <citation type="journal article" date="2019" name="Sci. Rep.">
        <title>Draft genome of Tanacetum cinerariifolium, the natural source of mosquito coil.</title>
        <authorList>
            <person name="Yamashiro T."/>
            <person name="Shiraishi A."/>
            <person name="Satake H."/>
            <person name="Nakayama K."/>
        </authorList>
    </citation>
    <scope>NUCLEOTIDE SEQUENCE</scope>
</reference>
<dbReference type="InterPro" id="IPR013103">
    <property type="entry name" value="RVT_2"/>
</dbReference>
<feature type="compositionally biased region" description="Polar residues" evidence="2">
    <location>
        <begin position="869"/>
        <end position="878"/>
    </location>
</feature>
<dbReference type="GO" id="GO:0004190">
    <property type="term" value="F:aspartic-type endopeptidase activity"/>
    <property type="evidence" value="ECO:0007669"/>
    <property type="project" value="UniProtKB-KW"/>
</dbReference>
<feature type="compositionally biased region" description="Polar residues" evidence="2">
    <location>
        <begin position="1024"/>
        <end position="1061"/>
    </location>
</feature>
<evidence type="ECO:0000259" key="3">
    <source>
        <dbReference type="Pfam" id="PF07727"/>
    </source>
</evidence>
<dbReference type="Pfam" id="PF22936">
    <property type="entry name" value="Pol_BBD"/>
    <property type="match status" value="1"/>
</dbReference>
<name>A0A6L2LIN9_TANCI</name>
<evidence type="ECO:0000313" key="5">
    <source>
        <dbReference type="EMBL" id="GEU60877.1"/>
    </source>
</evidence>
<keyword evidence="1" id="KW-0064">Aspartyl protease</keyword>
<dbReference type="InterPro" id="IPR054722">
    <property type="entry name" value="PolX-like_BBD"/>
</dbReference>
<evidence type="ECO:0000259" key="4">
    <source>
        <dbReference type="Pfam" id="PF22936"/>
    </source>
</evidence>
<dbReference type="Pfam" id="PF07727">
    <property type="entry name" value="RVT_2"/>
    <property type="match status" value="1"/>
</dbReference>
<dbReference type="AlphaFoldDB" id="A0A6L2LIN9"/>
<proteinExistence type="predicted"/>
<feature type="compositionally biased region" description="Basic residues" evidence="2">
    <location>
        <begin position="781"/>
        <end position="795"/>
    </location>
</feature>
<feature type="domain" description="Reverse transcriptase Ty1/copia-type" evidence="3">
    <location>
        <begin position="509"/>
        <end position="655"/>
    </location>
</feature>
<feature type="region of interest" description="Disordered" evidence="2">
    <location>
        <begin position="841"/>
        <end position="906"/>
    </location>
</feature>